<reference evidence="2 3" key="1">
    <citation type="submission" date="2022-06" db="EMBL/GenBank/DDBJ databases">
        <title>Isolation of gut microbiota from human fecal samples.</title>
        <authorList>
            <person name="Pamer E.G."/>
            <person name="Barat B."/>
            <person name="Waligurski E."/>
            <person name="Medina S."/>
            <person name="Paddock L."/>
            <person name="Mostad J."/>
        </authorList>
    </citation>
    <scope>NUCLEOTIDE SEQUENCE [LARGE SCALE GENOMIC DNA]</scope>
    <source>
        <strain evidence="2 3">DFI.6.1</strain>
    </source>
</reference>
<gene>
    <name evidence="2" type="ORF">NE663_00260</name>
</gene>
<sequence length="228" mass="25832">MRTLLVIPSYNEALNIENVIKDIQENAKGIDYVIVDDGSKDNTREIIEKNHFNCIYGFMNQGLFGAVQTGFKYALEYDYDIAIQFDGDGQHPASAVAKLVEAIEAGNDIAIGSRFVSEKKPFTARMLGSRLIAFSIKLVTGKTIKDPTSGLRAYGKRCIADYANDMNNPPEPDTLVYMLRKKRKITEVQVTMRDREFGESYLNLSNTIKYMSRMAISIFMIQPFRKVR</sequence>
<comment type="caution">
    <text evidence="2">The sequence shown here is derived from an EMBL/GenBank/DDBJ whole genome shotgun (WGS) entry which is preliminary data.</text>
</comment>
<evidence type="ECO:0000259" key="1">
    <source>
        <dbReference type="Pfam" id="PF00535"/>
    </source>
</evidence>
<proteinExistence type="predicted"/>
<dbReference type="Gene3D" id="3.90.550.10">
    <property type="entry name" value="Spore Coat Polysaccharide Biosynthesis Protein SpsA, Chain A"/>
    <property type="match status" value="1"/>
</dbReference>
<protein>
    <submittedName>
        <fullName evidence="2">Glycosyltransferase family 2 protein</fullName>
    </submittedName>
</protein>
<dbReference type="RefSeq" id="WP_102267678.1">
    <property type="nucleotide sequence ID" value="NZ_CANTYB010000072.1"/>
</dbReference>
<dbReference type="EMBL" id="JANGCH010000001">
    <property type="protein sequence ID" value="MCQ5120694.1"/>
    <property type="molecule type" value="Genomic_DNA"/>
</dbReference>
<dbReference type="InterPro" id="IPR050256">
    <property type="entry name" value="Glycosyltransferase_2"/>
</dbReference>
<feature type="domain" description="Glycosyltransferase 2-like" evidence="1">
    <location>
        <begin position="5"/>
        <end position="157"/>
    </location>
</feature>
<dbReference type="SUPFAM" id="SSF53448">
    <property type="entry name" value="Nucleotide-diphospho-sugar transferases"/>
    <property type="match status" value="1"/>
</dbReference>
<name>A0ABT1SHJ7_9FIRM</name>
<dbReference type="CDD" id="cd04179">
    <property type="entry name" value="DPM_DPG-synthase_like"/>
    <property type="match status" value="1"/>
</dbReference>
<dbReference type="PANTHER" id="PTHR48090:SF7">
    <property type="entry name" value="RFBJ PROTEIN"/>
    <property type="match status" value="1"/>
</dbReference>
<dbReference type="InterPro" id="IPR029044">
    <property type="entry name" value="Nucleotide-diphossugar_trans"/>
</dbReference>
<dbReference type="PANTHER" id="PTHR48090">
    <property type="entry name" value="UNDECAPRENYL-PHOSPHATE 4-DEOXY-4-FORMAMIDO-L-ARABINOSE TRANSFERASE-RELATED"/>
    <property type="match status" value="1"/>
</dbReference>
<accession>A0ABT1SHJ7</accession>
<evidence type="ECO:0000313" key="2">
    <source>
        <dbReference type="EMBL" id="MCQ5120694.1"/>
    </source>
</evidence>
<dbReference type="Proteomes" id="UP001524435">
    <property type="component" value="Unassembled WGS sequence"/>
</dbReference>
<keyword evidence="3" id="KW-1185">Reference proteome</keyword>
<dbReference type="Pfam" id="PF00535">
    <property type="entry name" value="Glycos_transf_2"/>
    <property type="match status" value="1"/>
</dbReference>
<evidence type="ECO:0000313" key="3">
    <source>
        <dbReference type="Proteomes" id="UP001524435"/>
    </source>
</evidence>
<dbReference type="InterPro" id="IPR001173">
    <property type="entry name" value="Glyco_trans_2-like"/>
</dbReference>
<organism evidence="2 3">
    <name type="scientific">Massilicoli timonensis</name>
    <dbReference type="NCBI Taxonomy" id="2015901"/>
    <lineage>
        <taxon>Bacteria</taxon>
        <taxon>Bacillati</taxon>
        <taxon>Bacillota</taxon>
        <taxon>Erysipelotrichia</taxon>
        <taxon>Erysipelotrichales</taxon>
        <taxon>Erysipelotrichaceae</taxon>
        <taxon>Massilicoli</taxon>
    </lineage>
</organism>